<name>A0A3M7EC24_HORWE</name>
<evidence type="ECO:0000256" key="1">
    <source>
        <dbReference type="ARBA" id="ARBA00004141"/>
    </source>
</evidence>
<keyword evidence="7 10" id="KW-1133">Transmembrane helix</keyword>
<evidence type="ECO:0000256" key="8">
    <source>
        <dbReference type="ARBA" id="ARBA00023065"/>
    </source>
</evidence>
<accession>A0A3M7EC24</accession>
<dbReference type="GO" id="GO:0140107">
    <property type="term" value="F:high-affinity potassium ion transmembrane transporter activity"/>
    <property type="evidence" value="ECO:0007669"/>
    <property type="project" value="TreeGrafter"/>
</dbReference>
<feature type="compositionally biased region" description="Basic and acidic residues" evidence="11">
    <location>
        <begin position="352"/>
        <end position="375"/>
    </location>
</feature>
<feature type="compositionally biased region" description="Low complexity" evidence="11">
    <location>
        <begin position="952"/>
        <end position="964"/>
    </location>
</feature>
<evidence type="ECO:0000313" key="12">
    <source>
        <dbReference type="EMBL" id="RMY73624.1"/>
    </source>
</evidence>
<feature type="region of interest" description="Disordered" evidence="11">
    <location>
        <begin position="304"/>
        <end position="451"/>
    </location>
</feature>
<keyword evidence="6 10" id="KW-0630">Potassium</keyword>
<feature type="compositionally biased region" description="Low complexity" evidence="11">
    <location>
        <begin position="218"/>
        <end position="230"/>
    </location>
</feature>
<evidence type="ECO:0000256" key="9">
    <source>
        <dbReference type="ARBA" id="ARBA00023136"/>
    </source>
</evidence>
<feature type="compositionally biased region" description="Polar residues" evidence="11">
    <location>
        <begin position="930"/>
        <end position="939"/>
    </location>
</feature>
<evidence type="ECO:0000256" key="11">
    <source>
        <dbReference type="SAM" id="MobiDB-lite"/>
    </source>
</evidence>
<feature type="transmembrane region" description="Helical" evidence="10">
    <location>
        <begin position="497"/>
        <end position="515"/>
    </location>
</feature>
<dbReference type="InterPro" id="IPR004773">
    <property type="entry name" value="K/Na_transp_Trk1/HKT1"/>
</dbReference>
<protein>
    <recommendedName>
        <fullName evidence="10">Potassium transport protein</fullName>
    </recommendedName>
</protein>
<dbReference type="EMBL" id="QWIO01001345">
    <property type="protein sequence ID" value="RMY73624.1"/>
    <property type="molecule type" value="Genomic_DNA"/>
</dbReference>
<dbReference type="PANTHER" id="PTHR31064:SF30">
    <property type="entry name" value="HIGH-AFFINITY POTASSIUM TRANSPORT PROTEIN-RELATED"/>
    <property type="match status" value="1"/>
</dbReference>
<feature type="region of interest" description="Disordered" evidence="11">
    <location>
        <begin position="148"/>
        <end position="173"/>
    </location>
</feature>
<dbReference type="InterPro" id="IPR015958">
    <property type="entry name" value="Trk1_fungi"/>
</dbReference>
<keyword evidence="8 10" id="KW-0406">Ion transport</keyword>
<feature type="compositionally biased region" description="Polar residues" evidence="11">
    <location>
        <begin position="341"/>
        <end position="350"/>
    </location>
</feature>
<evidence type="ECO:0000256" key="3">
    <source>
        <dbReference type="ARBA" id="ARBA00022448"/>
    </source>
</evidence>
<keyword evidence="3 10" id="KW-0813">Transport</keyword>
<dbReference type="Proteomes" id="UP000269539">
    <property type="component" value="Unassembled WGS sequence"/>
</dbReference>
<sequence>MVFEPLKAVGRFLEGLSPRHWKRPHLNFIRLHYLYMIGMSLTASVILYAGIAEESYTMDYIDALFFGCGASTQSGLNTIDVNKLLLYQQIILMFWAHCCNPITINTFLVFVRLHWFEKRFKHIVKETNERRKMRTRSFGRTFTFGRQKTVDTTEKSDDEDPQRLESGVGGREITVLHQTTVPNGMTGPTAKSAVAQQEFSDKFAWDARAQSISPTPPDASNASSGSAPSSEETAHDERDENEEGSPDAPPEHFMGLNPRLNRDIMFADEVRSPNSGHAMTSPGLEVVPEGEKMDKHIAFVERQQQNARSEAGTLRIPGPRDFDRGEMPKQLENEDGDELNRFQTRNTLGPQDSHEERHRPTMEDTRDETNADLHPRRAITINEPDHPGHRARRHSAVDDADDENTTAFRQTWSKAKSKLSHRRTTSRGMNMGRAHSTARSISSFTTAKTSRPEAEMPYLGWQATIGRNSQFLNLTDEERERLGGIEYRSLLTLRKILLGYYLGFHLLGFVVYFPWILETERWTKVVRDDGVAPAWWGVFTPASMFNDLGFTLTPDSMVSFQTATVPLLLGSYLIIIGNTGFPCMLRFMIWIFSKIATPGTDTWEELKFLLEHPRRCFTLLFPSKATWWLFWILVLLNGIDLFFFIVLDLNDKDVTSIPLKYRFLAGWFQATSTRTAGFSAISLSALHPAIQVSYMIMMYISVFPIAISIRRTNVYEEKSLGIWGNENDVPDENAPEQSFVGQHLRRQLSFDLWYVFLGFFIICIVEGGRLANTNEYAFTMFSVLFEIVSAYGTVGLSLGYPGFNTSFSGQFHVISKLVIIAMMLRGRHRGLPYALDRAILLPGDNVHKKDDENAAQSLRRRPSANSALERSSTDAGGDLLDAENGPTLSMARTATATRATGSGALQDPTGPADTAAVRRMPRRPSEATRVPTNETTSASAAGGAKRRHSRTRSLSLLVGGLSAGPTYSRPDIQQDQRKRWRMRRGGGKLPSTLGKRKEEEEKKKKKKKKEILPCHF</sequence>
<feature type="transmembrane region" description="Helical" evidence="10">
    <location>
        <begin position="565"/>
        <end position="592"/>
    </location>
</feature>
<dbReference type="InterPro" id="IPR051143">
    <property type="entry name" value="TrkH_K-transport"/>
</dbReference>
<evidence type="ECO:0000313" key="13">
    <source>
        <dbReference type="Proteomes" id="UP000269539"/>
    </source>
</evidence>
<proteinExistence type="inferred from homology"/>
<evidence type="ECO:0000256" key="2">
    <source>
        <dbReference type="ARBA" id="ARBA00009137"/>
    </source>
</evidence>
<feature type="compositionally biased region" description="Polar residues" evidence="11">
    <location>
        <begin position="437"/>
        <end position="449"/>
    </location>
</feature>
<feature type="transmembrane region" description="Helical" evidence="10">
    <location>
        <begin position="777"/>
        <end position="800"/>
    </location>
</feature>
<dbReference type="NCBIfam" id="TIGR00934">
    <property type="entry name" value="2a38euk"/>
    <property type="match status" value="1"/>
</dbReference>
<feature type="region of interest" description="Disordered" evidence="11">
    <location>
        <begin position="210"/>
        <end position="256"/>
    </location>
</feature>
<dbReference type="GO" id="GO:0030007">
    <property type="term" value="P:intracellular potassium ion homeostasis"/>
    <property type="evidence" value="ECO:0007669"/>
    <property type="project" value="UniProtKB-UniRule"/>
</dbReference>
<dbReference type="InterPro" id="IPR003445">
    <property type="entry name" value="Cat_transpt"/>
</dbReference>
<feature type="compositionally biased region" description="Polar residues" evidence="11">
    <location>
        <begin position="405"/>
        <end position="414"/>
    </location>
</feature>
<feature type="transmembrane region" description="Helical" evidence="10">
    <location>
        <begin position="628"/>
        <end position="649"/>
    </location>
</feature>
<evidence type="ECO:0000256" key="6">
    <source>
        <dbReference type="ARBA" id="ARBA00022958"/>
    </source>
</evidence>
<evidence type="ECO:0000256" key="5">
    <source>
        <dbReference type="ARBA" id="ARBA00022692"/>
    </source>
</evidence>
<feature type="region of interest" description="Disordered" evidence="11">
    <location>
        <begin position="897"/>
        <end position="1016"/>
    </location>
</feature>
<evidence type="ECO:0000256" key="10">
    <source>
        <dbReference type="PIRNR" id="PIRNR002450"/>
    </source>
</evidence>
<dbReference type="Pfam" id="PF02386">
    <property type="entry name" value="TrkH"/>
    <property type="match status" value="1"/>
</dbReference>
<keyword evidence="5 10" id="KW-0812">Transmembrane</keyword>
<dbReference type="PANTHER" id="PTHR31064">
    <property type="entry name" value="POTASSIUM TRANSPORT PROTEIN DDB_G0292412-RELATED"/>
    <property type="match status" value="1"/>
</dbReference>
<comment type="similarity">
    <text evidence="2 10">Belongs to the TrkH potassium transport family.</text>
</comment>
<keyword evidence="9 10" id="KW-0472">Membrane</keyword>
<feature type="transmembrane region" description="Helical" evidence="10">
    <location>
        <begin position="752"/>
        <end position="771"/>
    </location>
</feature>
<dbReference type="GO" id="GO:0005886">
    <property type="term" value="C:plasma membrane"/>
    <property type="evidence" value="ECO:0007669"/>
    <property type="project" value="InterPro"/>
</dbReference>
<feature type="compositionally biased region" description="Basic residues" evidence="11">
    <location>
        <begin position="415"/>
        <end position="425"/>
    </location>
</feature>
<feature type="compositionally biased region" description="Basic and acidic residues" evidence="11">
    <location>
        <begin position="318"/>
        <end position="332"/>
    </location>
</feature>
<dbReference type="AlphaFoldDB" id="A0A3M7EC24"/>
<keyword evidence="4 10" id="KW-0633">Potassium transport</keyword>
<comment type="subcellular location">
    <subcellularLocation>
        <location evidence="1">Membrane</location>
        <topology evidence="1">Multi-pass membrane protein</topology>
    </subcellularLocation>
</comment>
<evidence type="ECO:0000256" key="7">
    <source>
        <dbReference type="ARBA" id="ARBA00022989"/>
    </source>
</evidence>
<organism evidence="12 13">
    <name type="scientific">Hortaea werneckii</name>
    <name type="common">Black yeast</name>
    <name type="synonym">Cladosporium werneckii</name>
    <dbReference type="NCBI Taxonomy" id="91943"/>
    <lineage>
        <taxon>Eukaryota</taxon>
        <taxon>Fungi</taxon>
        <taxon>Dikarya</taxon>
        <taxon>Ascomycota</taxon>
        <taxon>Pezizomycotina</taxon>
        <taxon>Dothideomycetes</taxon>
        <taxon>Dothideomycetidae</taxon>
        <taxon>Mycosphaerellales</taxon>
        <taxon>Teratosphaeriaceae</taxon>
        <taxon>Hortaea</taxon>
    </lineage>
</organism>
<comment type="caution">
    <text evidence="12">The sequence shown here is derived from an EMBL/GenBank/DDBJ whole genome shotgun (WGS) entry which is preliminary data.</text>
</comment>
<feature type="transmembrane region" description="Helical" evidence="10">
    <location>
        <begin position="689"/>
        <end position="709"/>
    </location>
</feature>
<dbReference type="VEuPathDB" id="FungiDB:BTJ68_08610"/>
<evidence type="ECO:0000256" key="4">
    <source>
        <dbReference type="ARBA" id="ARBA00022538"/>
    </source>
</evidence>
<gene>
    <name evidence="12" type="ORF">D0864_10178</name>
</gene>
<feature type="region of interest" description="Disordered" evidence="11">
    <location>
        <begin position="853"/>
        <end position="885"/>
    </location>
</feature>
<feature type="transmembrane region" description="Helical" evidence="10">
    <location>
        <begin position="31"/>
        <end position="51"/>
    </location>
</feature>
<feature type="transmembrane region" description="Helical" evidence="10">
    <location>
        <begin position="90"/>
        <end position="111"/>
    </location>
</feature>
<dbReference type="PIRSF" id="PIRSF002450">
    <property type="entry name" value="K+_transpter_TRK"/>
    <property type="match status" value="1"/>
</dbReference>
<feature type="compositionally biased region" description="Polar residues" evidence="11">
    <location>
        <begin position="863"/>
        <end position="874"/>
    </location>
</feature>
<reference evidence="12 13" key="1">
    <citation type="journal article" date="2018" name="BMC Genomics">
        <title>Genomic evidence for intraspecific hybridization in a clonal and extremely halotolerant yeast.</title>
        <authorList>
            <person name="Gostincar C."/>
            <person name="Stajich J.E."/>
            <person name="Zupancic J."/>
            <person name="Zalar P."/>
            <person name="Gunde-Cimerman N."/>
        </authorList>
    </citation>
    <scope>NUCLEOTIDE SEQUENCE [LARGE SCALE GENOMIC DNA]</scope>
    <source>
        <strain evidence="12 13">EXF-10513</strain>
    </source>
</reference>
<dbReference type="GO" id="GO:1990573">
    <property type="term" value="P:potassium ion import across plasma membrane"/>
    <property type="evidence" value="ECO:0007669"/>
    <property type="project" value="TreeGrafter"/>
</dbReference>